<evidence type="ECO:0000259" key="2">
    <source>
        <dbReference type="Pfam" id="PF25493"/>
    </source>
</evidence>
<keyword evidence="1" id="KW-0472">Membrane</keyword>
<evidence type="ECO:0000313" key="4">
    <source>
        <dbReference type="EMBL" id="CAD2221766.1"/>
    </source>
</evidence>
<sequence>MCFTLSRPLFASFYFSPLFFFAQPFFFFFVFAFPISKTSFIYLVQLYITVSIFFFRFPLHISNFIYLLLPVHFPIMGYLRHCALLCVLFSWSLYTPLTAQADSDDELVILDLLYALPDETVEQLNVLKTGMMIGFHANNNAIRGRKIRFVTKAADDDGSDVIATVKEVLAREPDVMAALGPYGDTRTADILKDAQLEEGFELPKDLTFLAPFTGGMAVRRWTPQLVFTRADPDAEIYELVDYTVNRVNVRRIGFMYLSGVNMGEEMYNTAMRRFTRLGRNDVVVYERAFSSQFEMEHFEEFADSSPEVILAVGAPGPHFKEFLTLCFTHPKTRHSVVLGVSNNMAFIYETYQALIKEGDDRVQQFDGHITCSTTNALPNYMQAKHIQLFHEDVALYVRDGQQSAEVVNSYVDNPVWGAIIVAGWIAARSIIQMLDIPVYLESRPIFQASLFDQRRYVIGEDLVIGDYGGACNSGLEMQGAACECNQGGRMTMVNYFFTNGTAVSELENAFTYPLSTCYSTNQLVELPINVLTFNPAPSDDPAVLEAYAADLKTVIVALTIGKTSGLASGYSLNTFSLNSTVATIQQDFSEGLNNSVYDLITCANAYQMDTEGMLVINPIAHRPHLASPDPGFIYLMPTLQQQIYVFFSYLIYVINKGTTHITKDTGMHVIIKGLGQSTQATEDQFVLTQKVLGTVEPTFSALEDERVRKYIKSNGVRGLRYPGTVKPVNRNLPVKNVSRKGVTG</sequence>
<dbReference type="InterPro" id="IPR057398">
    <property type="entry name" value="GRESAG4.1/3_peripasmic_2"/>
</dbReference>
<dbReference type="SUPFAM" id="SSF53822">
    <property type="entry name" value="Periplasmic binding protein-like I"/>
    <property type="match status" value="1"/>
</dbReference>
<evidence type="ECO:0008006" key="6">
    <source>
        <dbReference type="Google" id="ProtNLM"/>
    </source>
</evidence>
<dbReference type="EMBL" id="LR877166">
    <property type="protein sequence ID" value="CAD2221766.1"/>
    <property type="molecule type" value="Genomic_DNA"/>
</dbReference>
<feature type="domain" description="Receptor-type adenylate cyclase GRESAG 4.1/3 periplasmic binding protein-like" evidence="3">
    <location>
        <begin position="234"/>
        <end position="360"/>
    </location>
</feature>
<keyword evidence="1" id="KW-1133">Transmembrane helix</keyword>
<dbReference type="Gene3D" id="3.40.50.2300">
    <property type="match status" value="2"/>
</dbReference>
<keyword evidence="5" id="KW-1185">Reference proteome</keyword>
<dbReference type="Pfam" id="PF25495">
    <property type="entry name" value="Peripla_BP_A-cyclase_1"/>
    <property type="match status" value="1"/>
</dbReference>
<dbReference type="Proteomes" id="UP000515908">
    <property type="component" value="Chromosome 22"/>
</dbReference>
<evidence type="ECO:0000259" key="3">
    <source>
        <dbReference type="Pfam" id="PF25495"/>
    </source>
</evidence>
<protein>
    <recommendedName>
        <fullName evidence="6">Periplasmic binding protein</fullName>
    </recommendedName>
</protein>
<dbReference type="Pfam" id="PF25493">
    <property type="entry name" value="Peripla_BP_A-cyclase"/>
    <property type="match status" value="1"/>
</dbReference>
<evidence type="ECO:0000313" key="5">
    <source>
        <dbReference type="Proteomes" id="UP000515908"/>
    </source>
</evidence>
<name>A0A7G2CPJ1_9TRYP</name>
<dbReference type="OrthoDB" id="260718at2759"/>
<dbReference type="VEuPathDB" id="TriTrypDB:ADEAN_000930100"/>
<evidence type="ECO:0000256" key="1">
    <source>
        <dbReference type="SAM" id="Phobius"/>
    </source>
</evidence>
<organism evidence="4 5">
    <name type="scientific">Angomonas deanei</name>
    <dbReference type="NCBI Taxonomy" id="59799"/>
    <lineage>
        <taxon>Eukaryota</taxon>
        <taxon>Discoba</taxon>
        <taxon>Euglenozoa</taxon>
        <taxon>Kinetoplastea</taxon>
        <taxon>Metakinetoplastina</taxon>
        <taxon>Trypanosomatida</taxon>
        <taxon>Trypanosomatidae</taxon>
        <taxon>Strigomonadinae</taxon>
        <taxon>Angomonas</taxon>
    </lineage>
</organism>
<keyword evidence="1" id="KW-0812">Transmembrane</keyword>
<dbReference type="InterPro" id="IPR057399">
    <property type="entry name" value="GRESAG4.1/3_peripasmic_1"/>
</dbReference>
<feature type="domain" description="Receptor-type adenylate cyclase GRESAG 4.1/3 periplasmic binding protein-like" evidence="2">
    <location>
        <begin position="526"/>
        <end position="702"/>
    </location>
</feature>
<accession>A0A7G2CPJ1</accession>
<proteinExistence type="predicted"/>
<dbReference type="InterPro" id="IPR028082">
    <property type="entry name" value="Peripla_BP_I"/>
</dbReference>
<reference evidence="4 5" key="1">
    <citation type="submission" date="2020-08" db="EMBL/GenBank/DDBJ databases">
        <authorList>
            <person name="Newling K."/>
            <person name="Davey J."/>
            <person name="Forrester S."/>
        </authorList>
    </citation>
    <scope>NUCLEOTIDE SEQUENCE [LARGE SCALE GENOMIC DNA]</scope>
    <source>
        <strain evidence="5">Crithidia deanei Carvalho (ATCC PRA-265)</strain>
    </source>
</reference>
<feature type="transmembrane region" description="Helical" evidence="1">
    <location>
        <begin position="12"/>
        <end position="33"/>
    </location>
</feature>
<dbReference type="AlphaFoldDB" id="A0A7G2CPJ1"/>
<gene>
    <name evidence="4" type="ORF">ADEAN_000930100</name>
</gene>
<feature type="transmembrane region" description="Helical" evidence="1">
    <location>
        <begin position="39"/>
        <end position="57"/>
    </location>
</feature>